<dbReference type="InterPro" id="IPR027417">
    <property type="entry name" value="P-loop_NTPase"/>
</dbReference>
<proteinExistence type="predicted"/>
<evidence type="ECO:0000313" key="5">
    <source>
        <dbReference type="Proteomes" id="UP000217790"/>
    </source>
</evidence>
<evidence type="ECO:0000259" key="3">
    <source>
        <dbReference type="PROSITE" id="PS50893"/>
    </source>
</evidence>
<reference evidence="5" key="1">
    <citation type="journal article" date="2017" name="Nat. Ecol. Evol.">
        <title>Genome expansion and lineage-specific genetic innovations in the forest pathogenic fungi Armillaria.</title>
        <authorList>
            <person name="Sipos G."/>
            <person name="Prasanna A.N."/>
            <person name="Walter M.C."/>
            <person name="O'Connor E."/>
            <person name="Balint B."/>
            <person name="Krizsan K."/>
            <person name="Kiss B."/>
            <person name="Hess J."/>
            <person name="Varga T."/>
            <person name="Slot J."/>
            <person name="Riley R."/>
            <person name="Boka B."/>
            <person name="Rigling D."/>
            <person name="Barry K."/>
            <person name="Lee J."/>
            <person name="Mihaltcheva S."/>
            <person name="LaButti K."/>
            <person name="Lipzen A."/>
            <person name="Waldron R."/>
            <person name="Moloney N.M."/>
            <person name="Sperisen C."/>
            <person name="Kredics L."/>
            <person name="Vagvoelgyi C."/>
            <person name="Patrignani A."/>
            <person name="Fitzpatrick D."/>
            <person name="Nagy I."/>
            <person name="Doyle S."/>
            <person name="Anderson J.B."/>
            <person name="Grigoriev I.V."/>
            <person name="Gueldener U."/>
            <person name="Muensterkoetter M."/>
            <person name="Nagy L.G."/>
        </authorList>
    </citation>
    <scope>NUCLEOTIDE SEQUENCE [LARGE SCALE GENOMIC DNA]</scope>
    <source>
        <strain evidence="5">Ar21-2</strain>
    </source>
</reference>
<name>A0A2H3CH67_ARMGA</name>
<dbReference type="PANTHER" id="PTHR43394:SF1">
    <property type="entry name" value="ATP-BINDING CASSETTE SUB-FAMILY B MEMBER 10, MITOCHONDRIAL"/>
    <property type="match status" value="1"/>
</dbReference>
<dbReference type="SMART" id="SM00382">
    <property type="entry name" value="AAA"/>
    <property type="match status" value="1"/>
</dbReference>
<dbReference type="SUPFAM" id="SSF52540">
    <property type="entry name" value="P-loop containing nucleoside triphosphate hydrolases"/>
    <property type="match status" value="1"/>
</dbReference>
<dbReference type="InterPro" id="IPR003439">
    <property type="entry name" value="ABC_transporter-like_ATP-bd"/>
</dbReference>
<sequence length="718" mass="79812">MLGRYCQAPDSFRIYMSEIAARRWINSGGVLYVFHLNTVPPYQYPPNGASMPLLTPKERLETIELGVWKVSFLKSTPFNVREQISDLGSAFPYFHRLAIEVYTLEPVLAILFVLNKLWKAVEGALLLYLSSRILRIIEVGLIQGAADTGAILNAVAARMACVVLAAILQWASEQVIPILKTRIMTHFELYLMQAQLRIDVPTSQEPRSKFRASSYNAWTSFEGIVGFVTDIMKALSQLTLILQASKSTGSSLFTFLCVMKPVFLALSSRSLWDTPHIVYTDNENRKRMKAFNVMASPGYRSEVLAGDLIGYIINEYKKAAALLRGLSDDWAPNQYMNRNSPMWQIASDLMGDIPMAYCAIVSILHPEKLSLSSIAILQQSSQILEWTLQLLVVNVNSFRKQYQEIKNIYDASKVTTKLQDGNVSYPRTGDEKLKGMSFELQDVSFTYPGSQNTKPTLSNINLSIKSGQLVVIVGANGSGKTTILKLLSRFYDPSSSPDSILVDGIPISRYRMADLRRATATLTQDHSLFPLSLGENIGLGYAERAWDTGMIDRAAEMGGAAHCLGKLEKGKKTRLETGNEAYGYNVPDEPSHPLQVELEKMQKNISLSGGEMQRIVAARTFMRFESGSVKLVAVDEPSSALDAEGEASLFRNLIQVRQGKTMIFVTHRFGHLTKHADLVVCMKDGTIAEAGTHVELIERDGEYAKLYNIQASAFVNST</sequence>
<dbReference type="Pfam" id="PF00005">
    <property type="entry name" value="ABC_tran"/>
    <property type="match status" value="1"/>
</dbReference>
<protein>
    <submittedName>
        <fullName evidence="4">P-loop containing nucleoside triphosphate hydrolase protein</fullName>
    </submittedName>
</protein>
<dbReference type="GO" id="GO:0016887">
    <property type="term" value="F:ATP hydrolysis activity"/>
    <property type="evidence" value="ECO:0007669"/>
    <property type="project" value="InterPro"/>
</dbReference>
<evidence type="ECO:0000256" key="2">
    <source>
        <dbReference type="ARBA" id="ARBA00022840"/>
    </source>
</evidence>
<dbReference type="InterPro" id="IPR039421">
    <property type="entry name" value="Type_1_exporter"/>
</dbReference>
<dbReference type="Proteomes" id="UP000217790">
    <property type="component" value="Unassembled WGS sequence"/>
</dbReference>
<dbReference type="PANTHER" id="PTHR43394">
    <property type="entry name" value="ATP-DEPENDENT PERMEASE MDL1, MITOCHONDRIAL"/>
    <property type="match status" value="1"/>
</dbReference>
<keyword evidence="4" id="KW-0378">Hydrolase</keyword>
<evidence type="ECO:0000313" key="4">
    <source>
        <dbReference type="EMBL" id="PBK80694.1"/>
    </source>
</evidence>
<keyword evidence="1" id="KW-0547">Nucleotide-binding</keyword>
<dbReference type="Gene3D" id="3.40.50.300">
    <property type="entry name" value="P-loop containing nucleotide triphosphate hydrolases"/>
    <property type="match status" value="1"/>
</dbReference>
<dbReference type="InParanoid" id="A0A2H3CH67"/>
<feature type="domain" description="ABC transporter" evidence="3">
    <location>
        <begin position="438"/>
        <end position="709"/>
    </location>
</feature>
<keyword evidence="5" id="KW-1185">Reference proteome</keyword>
<dbReference type="GO" id="GO:0015421">
    <property type="term" value="F:ABC-type oligopeptide transporter activity"/>
    <property type="evidence" value="ECO:0007669"/>
    <property type="project" value="TreeGrafter"/>
</dbReference>
<gene>
    <name evidence="4" type="ORF">ARMGADRAFT_976873</name>
</gene>
<dbReference type="STRING" id="47427.A0A2H3CH67"/>
<dbReference type="GO" id="GO:0005524">
    <property type="term" value="F:ATP binding"/>
    <property type="evidence" value="ECO:0007669"/>
    <property type="project" value="UniProtKB-KW"/>
</dbReference>
<accession>A0A2H3CH67</accession>
<dbReference type="EMBL" id="KZ293741">
    <property type="protein sequence ID" value="PBK80694.1"/>
    <property type="molecule type" value="Genomic_DNA"/>
</dbReference>
<dbReference type="InterPro" id="IPR003593">
    <property type="entry name" value="AAA+_ATPase"/>
</dbReference>
<evidence type="ECO:0000256" key="1">
    <source>
        <dbReference type="ARBA" id="ARBA00022741"/>
    </source>
</evidence>
<organism evidence="4 5">
    <name type="scientific">Armillaria gallica</name>
    <name type="common">Bulbous honey fungus</name>
    <name type="synonym">Armillaria bulbosa</name>
    <dbReference type="NCBI Taxonomy" id="47427"/>
    <lineage>
        <taxon>Eukaryota</taxon>
        <taxon>Fungi</taxon>
        <taxon>Dikarya</taxon>
        <taxon>Basidiomycota</taxon>
        <taxon>Agaricomycotina</taxon>
        <taxon>Agaricomycetes</taxon>
        <taxon>Agaricomycetidae</taxon>
        <taxon>Agaricales</taxon>
        <taxon>Marasmiineae</taxon>
        <taxon>Physalacriaceae</taxon>
        <taxon>Armillaria</taxon>
    </lineage>
</organism>
<dbReference type="OrthoDB" id="6500128at2759"/>
<dbReference type="AlphaFoldDB" id="A0A2H3CH67"/>
<dbReference type="PROSITE" id="PS50893">
    <property type="entry name" value="ABC_TRANSPORTER_2"/>
    <property type="match status" value="1"/>
</dbReference>
<keyword evidence="2" id="KW-0067">ATP-binding</keyword>
<dbReference type="OMA" id="TRIMTHF"/>